<proteinExistence type="predicted"/>
<dbReference type="AlphaFoldDB" id="A0ABD0KQQ1"/>
<evidence type="ECO:0000259" key="2">
    <source>
        <dbReference type="PROSITE" id="PS00028"/>
    </source>
</evidence>
<protein>
    <recommendedName>
        <fullName evidence="2">C2H2-type domain-containing protein</fullName>
    </recommendedName>
</protein>
<accession>A0ABD0KQQ1</accession>
<feature type="compositionally biased region" description="Polar residues" evidence="1">
    <location>
        <begin position="52"/>
        <end position="62"/>
    </location>
</feature>
<keyword evidence="4" id="KW-1185">Reference proteome</keyword>
<reference evidence="3 4" key="1">
    <citation type="journal article" date="2023" name="Sci. Data">
        <title>Genome assembly of the Korean intertidal mud-creeper Batillaria attramentaria.</title>
        <authorList>
            <person name="Patra A.K."/>
            <person name="Ho P.T."/>
            <person name="Jun S."/>
            <person name="Lee S.J."/>
            <person name="Kim Y."/>
            <person name="Won Y.J."/>
        </authorList>
    </citation>
    <scope>NUCLEOTIDE SEQUENCE [LARGE SCALE GENOMIC DNA]</scope>
    <source>
        <strain evidence="3">Wonlab-2016</strain>
    </source>
</reference>
<feature type="region of interest" description="Disordered" evidence="1">
    <location>
        <begin position="1"/>
        <end position="109"/>
    </location>
</feature>
<feature type="compositionally biased region" description="Polar residues" evidence="1">
    <location>
        <begin position="355"/>
        <end position="367"/>
    </location>
</feature>
<feature type="domain" description="C2H2-type" evidence="2">
    <location>
        <begin position="264"/>
        <end position="285"/>
    </location>
</feature>
<feature type="compositionally biased region" description="Polar residues" evidence="1">
    <location>
        <begin position="76"/>
        <end position="86"/>
    </location>
</feature>
<evidence type="ECO:0000256" key="1">
    <source>
        <dbReference type="SAM" id="MobiDB-lite"/>
    </source>
</evidence>
<name>A0ABD0KQQ1_9CAEN</name>
<feature type="compositionally biased region" description="Basic and acidic residues" evidence="1">
    <location>
        <begin position="9"/>
        <end position="24"/>
    </location>
</feature>
<dbReference type="PROSITE" id="PS00028">
    <property type="entry name" value="ZINC_FINGER_C2H2_1"/>
    <property type="match status" value="1"/>
</dbReference>
<dbReference type="EMBL" id="JACVVK020000140">
    <property type="protein sequence ID" value="KAK7489268.1"/>
    <property type="molecule type" value="Genomic_DNA"/>
</dbReference>
<organism evidence="3 4">
    <name type="scientific">Batillaria attramentaria</name>
    <dbReference type="NCBI Taxonomy" id="370345"/>
    <lineage>
        <taxon>Eukaryota</taxon>
        <taxon>Metazoa</taxon>
        <taxon>Spiralia</taxon>
        <taxon>Lophotrochozoa</taxon>
        <taxon>Mollusca</taxon>
        <taxon>Gastropoda</taxon>
        <taxon>Caenogastropoda</taxon>
        <taxon>Sorbeoconcha</taxon>
        <taxon>Cerithioidea</taxon>
        <taxon>Batillariidae</taxon>
        <taxon>Batillaria</taxon>
    </lineage>
</organism>
<feature type="compositionally biased region" description="Low complexity" evidence="1">
    <location>
        <begin position="32"/>
        <end position="41"/>
    </location>
</feature>
<dbReference type="Proteomes" id="UP001519460">
    <property type="component" value="Unassembled WGS sequence"/>
</dbReference>
<comment type="caution">
    <text evidence="3">The sequence shown here is derived from an EMBL/GenBank/DDBJ whole genome shotgun (WGS) entry which is preliminary data.</text>
</comment>
<gene>
    <name evidence="3" type="ORF">BaRGS_00019520</name>
</gene>
<evidence type="ECO:0000313" key="4">
    <source>
        <dbReference type="Proteomes" id="UP001519460"/>
    </source>
</evidence>
<dbReference type="InterPro" id="IPR013087">
    <property type="entry name" value="Znf_C2H2_type"/>
</dbReference>
<feature type="region of interest" description="Disordered" evidence="1">
    <location>
        <begin position="355"/>
        <end position="378"/>
    </location>
</feature>
<feature type="compositionally biased region" description="Low complexity" evidence="1">
    <location>
        <begin position="368"/>
        <end position="378"/>
    </location>
</feature>
<evidence type="ECO:0000313" key="3">
    <source>
        <dbReference type="EMBL" id="KAK7489268.1"/>
    </source>
</evidence>
<sequence>MAKKRHTSKKDDTSSESDDKKEQRLSVQVLPRRASAKAAADAIRKSRCDVPLSTTMPEQSTPAADAIWKSQRDVPLSTTMPEQSTPPLKRPGVGKSSGKSDPGPEHRELKKCTVKIVRIEDDAALKTSLGALHKRDVQKRIADCSLTVKVTPSMLKRRQTGQGKEEQVNAGQSIAKQRKLTVQLPAANVKHRASFWNPAKQPYAGTGSVEYVMVAPKPGAQIVNWEKPAKQSTSKYLQNFPPNKVAVQTGTQSTKEAEPLVYKCQFCAVMCKSVANLLNHKRLAHKELGGFGCYACGSCFQTLQGLHDHDCRPQMFSLSGAVRASATNKRTSHSVIAVFPDKSQILISKRNLTDNQVGGSTQRASDPQSVSTSSHSGSQQFIVAEPNGKYSNLSKEGSVETATKNKTGSHSQYVNVSSQSKTEQYVIAEPNGKYTYLNKVNVEEKTTCVGTSPGTRPMNFVCESCLAAFPSNAALESHICAASMPLDAGTQNVPLEVEQLARFYSSIVFQKF</sequence>